<organism evidence="1 2">
    <name type="scientific">Dorea formicigenerans</name>
    <dbReference type="NCBI Taxonomy" id="39486"/>
    <lineage>
        <taxon>Bacteria</taxon>
        <taxon>Bacillati</taxon>
        <taxon>Bacillota</taxon>
        <taxon>Clostridia</taxon>
        <taxon>Lachnospirales</taxon>
        <taxon>Lachnospiraceae</taxon>
        <taxon>Dorea</taxon>
    </lineage>
</organism>
<accession>A0A412MEA4</accession>
<protein>
    <submittedName>
        <fullName evidence="1">Uncharacterized protein</fullName>
    </submittedName>
</protein>
<name>A0A412MEA4_9FIRM</name>
<dbReference type="EMBL" id="QRWH01000006">
    <property type="protein sequence ID" value="RGT08970.1"/>
    <property type="molecule type" value="Genomic_DNA"/>
</dbReference>
<reference evidence="1 2" key="1">
    <citation type="submission" date="2018-08" db="EMBL/GenBank/DDBJ databases">
        <title>A genome reference for cultivated species of the human gut microbiota.</title>
        <authorList>
            <person name="Zou Y."/>
            <person name="Xue W."/>
            <person name="Luo G."/>
        </authorList>
    </citation>
    <scope>NUCLEOTIDE SEQUENCE [LARGE SCALE GENOMIC DNA]</scope>
    <source>
        <strain evidence="1 2">AF19-4AC</strain>
    </source>
</reference>
<dbReference type="AlphaFoldDB" id="A0A412MEA4"/>
<evidence type="ECO:0000313" key="1">
    <source>
        <dbReference type="EMBL" id="RGT08970.1"/>
    </source>
</evidence>
<comment type="caution">
    <text evidence="1">The sequence shown here is derived from an EMBL/GenBank/DDBJ whole genome shotgun (WGS) entry which is preliminary data.</text>
</comment>
<dbReference type="Proteomes" id="UP000283630">
    <property type="component" value="Unassembled WGS sequence"/>
</dbReference>
<evidence type="ECO:0000313" key="2">
    <source>
        <dbReference type="Proteomes" id="UP000283630"/>
    </source>
</evidence>
<proteinExistence type="predicted"/>
<gene>
    <name evidence="1" type="ORF">DWX53_08050</name>
</gene>
<sequence length="252" mass="29789">MKKGQEMVEYLWDGEMDCGWEDLGEKVVDISSKFVDNLLDLMPFSYNEEAIKLITEDSLGRFQNLAKKLAEEIQNGYYCQYEDMENVNDNAFKLNSWILLGSLTESALQIFLAFYMDDYKNSKWKQWENIVVDEVKTPIIDSINGLVQQGVLTSKQGKSLKEAIKEKIKEHTNEHPVQRVMLDEIIQYYSFQKLMDDDEIFYLKSIQSNRNGIHSFEERTIGTWDNLQYCVRFWCYLLEWIMNRLPDVPDYN</sequence>